<proteinExistence type="predicted"/>
<dbReference type="Pfam" id="PF10026">
    <property type="entry name" value="DUF2268"/>
    <property type="match status" value="1"/>
</dbReference>
<keyword evidence="4" id="KW-1185">Reference proteome</keyword>
<comment type="caution">
    <text evidence="3">The sequence shown here is derived from an EMBL/GenBank/DDBJ whole genome shotgun (WGS) entry which is preliminary data.</text>
</comment>
<accession>A0ABP8IV81</accession>
<evidence type="ECO:0000259" key="2">
    <source>
        <dbReference type="Pfam" id="PF10026"/>
    </source>
</evidence>
<evidence type="ECO:0000313" key="4">
    <source>
        <dbReference type="Proteomes" id="UP001500454"/>
    </source>
</evidence>
<reference evidence="4" key="1">
    <citation type="journal article" date="2019" name="Int. J. Syst. Evol. Microbiol.">
        <title>The Global Catalogue of Microorganisms (GCM) 10K type strain sequencing project: providing services to taxonomists for standard genome sequencing and annotation.</title>
        <authorList>
            <consortium name="The Broad Institute Genomics Platform"/>
            <consortium name="The Broad Institute Genome Sequencing Center for Infectious Disease"/>
            <person name="Wu L."/>
            <person name="Ma J."/>
        </authorList>
    </citation>
    <scope>NUCLEOTIDE SEQUENCE [LARGE SCALE GENOMIC DNA]</scope>
    <source>
        <strain evidence="4">JCM 17924</strain>
    </source>
</reference>
<feature type="domain" description="DUF2268" evidence="2">
    <location>
        <begin position="160"/>
        <end position="271"/>
    </location>
</feature>
<dbReference type="RefSeq" id="WP_345221498.1">
    <property type="nucleotide sequence ID" value="NZ_BAABHA010000002.1"/>
</dbReference>
<dbReference type="EMBL" id="BAABHA010000002">
    <property type="protein sequence ID" value="GAA4375047.1"/>
    <property type="molecule type" value="Genomic_DNA"/>
</dbReference>
<organism evidence="3 4">
    <name type="scientific">Hymenobacter koreensis</name>
    <dbReference type="NCBI Taxonomy" id="1084523"/>
    <lineage>
        <taxon>Bacteria</taxon>
        <taxon>Pseudomonadati</taxon>
        <taxon>Bacteroidota</taxon>
        <taxon>Cytophagia</taxon>
        <taxon>Cytophagales</taxon>
        <taxon>Hymenobacteraceae</taxon>
        <taxon>Hymenobacter</taxon>
    </lineage>
</organism>
<name>A0ABP8IV81_9BACT</name>
<keyword evidence="1" id="KW-0732">Signal</keyword>
<sequence length="303" mass="33797">MRFVCLLWVLLWGLNGPARAQTPALPANPTDPHKAKFFTYDVANFWRAYDAWRAGQPGNPFAELYVKLASPGAKILLEKSDLAHPDSLLRVVQRRSADYERVRAASLRMGAAIPECRKSYAALKKLYPAATFPPVYFAIGGFLVGGNAVPAAQIIGAEMNEPANIPPLVAHELIHVQQHIPYTYKILLEQCIIEGSADFLAELISGKPAGGAAYDYARGREKQLWQEFERDQNLGENDSFALWLYGGERPAGRPADLGYVIGYQITKAYYDGASDKRQAVYDILHIQDCREFLRRSGYAARFK</sequence>
<feature type="chain" id="PRO_5047477589" description="DUF2268 domain-containing protein" evidence="1">
    <location>
        <begin position="21"/>
        <end position="303"/>
    </location>
</feature>
<gene>
    <name evidence="3" type="ORF">GCM10023186_07280</name>
</gene>
<protein>
    <recommendedName>
        <fullName evidence="2">DUF2268 domain-containing protein</fullName>
    </recommendedName>
</protein>
<evidence type="ECO:0000256" key="1">
    <source>
        <dbReference type="SAM" id="SignalP"/>
    </source>
</evidence>
<feature type="signal peptide" evidence="1">
    <location>
        <begin position="1"/>
        <end position="20"/>
    </location>
</feature>
<dbReference type="InterPro" id="IPR018728">
    <property type="entry name" value="DUF2268"/>
</dbReference>
<dbReference type="Proteomes" id="UP001500454">
    <property type="component" value="Unassembled WGS sequence"/>
</dbReference>
<evidence type="ECO:0000313" key="3">
    <source>
        <dbReference type="EMBL" id="GAA4375047.1"/>
    </source>
</evidence>